<dbReference type="Gene3D" id="3.40.50.300">
    <property type="entry name" value="P-loop containing nucleotide triphosphate hydrolases"/>
    <property type="match status" value="3"/>
</dbReference>
<dbReference type="EMBL" id="OC863647">
    <property type="protein sequence ID" value="CAD7631163.1"/>
    <property type="molecule type" value="Genomic_DNA"/>
</dbReference>
<protein>
    <recommendedName>
        <fullName evidence="3">Sulfotransferase domain-containing protein</fullName>
    </recommendedName>
</protein>
<dbReference type="AlphaFoldDB" id="A0A7R9KXD0"/>
<dbReference type="OrthoDB" id="205623at2759"/>
<dbReference type="SUPFAM" id="SSF52540">
    <property type="entry name" value="P-loop containing nucleoside triphosphate hydrolases"/>
    <property type="match status" value="2"/>
</dbReference>
<evidence type="ECO:0000256" key="1">
    <source>
        <dbReference type="ARBA" id="ARBA00005771"/>
    </source>
</evidence>
<evidence type="ECO:0000313" key="5">
    <source>
        <dbReference type="Proteomes" id="UP000759131"/>
    </source>
</evidence>
<dbReference type="Proteomes" id="UP000759131">
    <property type="component" value="Unassembled WGS sequence"/>
</dbReference>
<gene>
    <name evidence="4" type="ORF">OSB1V03_LOCUS11572</name>
</gene>
<dbReference type="PANTHER" id="PTHR11783">
    <property type="entry name" value="SULFOTRANSFERASE SULT"/>
    <property type="match status" value="1"/>
</dbReference>
<evidence type="ECO:0000259" key="3">
    <source>
        <dbReference type="Pfam" id="PF00685"/>
    </source>
</evidence>
<dbReference type="InterPro" id="IPR027417">
    <property type="entry name" value="P-loop_NTPase"/>
</dbReference>
<name>A0A7R9KXD0_9ACAR</name>
<evidence type="ECO:0000256" key="2">
    <source>
        <dbReference type="ARBA" id="ARBA00022679"/>
    </source>
</evidence>
<feature type="non-terminal residue" evidence="4">
    <location>
        <position position="1"/>
    </location>
</feature>
<comment type="similarity">
    <text evidence="1">Belongs to the sulfotransferase 1 family.</text>
</comment>
<reference evidence="4" key="1">
    <citation type="submission" date="2020-11" db="EMBL/GenBank/DDBJ databases">
        <authorList>
            <person name="Tran Van P."/>
        </authorList>
    </citation>
    <scope>NUCLEOTIDE SEQUENCE</scope>
</reference>
<dbReference type="GO" id="GO:0008146">
    <property type="term" value="F:sulfotransferase activity"/>
    <property type="evidence" value="ECO:0007669"/>
    <property type="project" value="InterPro"/>
</dbReference>
<feature type="domain" description="Sulfotransferase" evidence="3">
    <location>
        <begin position="50"/>
        <end position="205"/>
    </location>
</feature>
<feature type="domain" description="Sulfotransferase" evidence="3">
    <location>
        <begin position="1"/>
        <end position="48"/>
    </location>
</feature>
<dbReference type="Pfam" id="PF00685">
    <property type="entry name" value="Sulfotransfer_1"/>
    <property type="match status" value="3"/>
</dbReference>
<keyword evidence="5" id="KW-1185">Reference proteome</keyword>
<evidence type="ECO:0000313" key="4">
    <source>
        <dbReference type="EMBL" id="CAD7631163.1"/>
    </source>
</evidence>
<accession>A0A7R9KXD0</accession>
<dbReference type="InterPro" id="IPR000863">
    <property type="entry name" value="Sulfotransferase_dom"/>
</dbReference>
<keyword evidence="2" id="KW-0808">Transferase</keyword>
<feature type="domain" description="Sulfotransferase" evidence="3">
    <location>
        <begin position="236"/>
        <end position="481"/>
    </location>
</feature>
<sequence>PTDIWICGYHKSGNTWLSEIVSLIMADGVVARVREQPISERVPNIFYNRKVVVHDYNNSLRWFDGLPEPHIDFEDTCRLFIDGNLLNGDWLQHVTDYWLTYGSNHANVLFVAYEELCADLPAMVRTIARFLGKDFTDETVDTIVNHCTFELMKDNPMANRSEQMEIIGNSGAKFVRNGKVGDWMRHMTDRQSALFDERYGQHLRAIGLRVCDTIEEAQHSMSTDGWIVQKEVTVRPTDIWLCGYPKSGNTWLSEIVSLIMADGVIDRVTNRPISERVPNIIYSPNSSRNGCWFEGLIDPRITLNHLDLKYLPRFDGKEGKMIYIIRNPKDVCVSYYHINHMVKHTAIDWDDWCHLFLNGQLMFGDWLSHVTDFWLAYGTGNHCLNVLFVAYEELIADLPAMIATIARFLGKQFTAETVANITTHCSLQTMRDNPMANHSDIMNTLDKPFVRLGIIGDWRRHMTDTQSALFDERYGQQLQNIGLRVCDQLADAQTCMLSYRRIIS</sequence>
<dbReference type="EMBL" id="CAJPIZ010009072">
    <property type="protein sequence ID" value="CAG2111593.1"/>
    <property type="molecule type" value="Genomic_DNA"/>
</dbReference>
<organism evidence="4">
    <name type="scientific">Medioppia subpectinata</name>
    <dbReference type="NCBI Taxonomy" id="1979941"/>
    <lineage>
        <taxon>Eukaryota</taxon>
        <taxon>Metazoa</taxon>
        <taxon>Ecdysozoa</taxon>
        <taxon>Arthropoda</taxon>
        <taxon>Chelicerata</taxon>
        <taxon>Arachnida</taxon>
        <taxon>Acari</taxon>
        <taxon>Acariformes</taxon>
        <taxon>Sarcoptiformes</taxon>
        <taxon>Oribatida</taxon>
        <taxon>Brachypylina</taxon>
        <taxon>Oppioidea</taxon>
        <taxon>Oppiidae</taxon>
        <taxon>Medioppia</taxon>
    </lineage>
</organism>
<proteinExistence type="inferred from homology"/>